<protein>
    <recommendedName>
        <fullName evidence="3">Secretion system C-terminal sorting domain-containing protein</fullName>
    </recommendedName>
</protein>
<organism evidence="4 5">
    <name type="scientific">Frigoriflavimonas asaccharolytica</name>
    <dbReference type="NCBI Taxonomy" id="2735899"/>
    <lineage>
        <taxon>Bacteria</taxon>
        <taxon>Pseudomonadati</taxon>
        <taxon>Bacteroidota</taxon>
        <taxon>Flavobacteriia</taxon>
        <taxon>Flavobacteriales</taxon>
        <taxon>Weeksellaceae</taxon>
        <taxon>Frigoriflavimonas</taxon>
    </lineage>
</organism>
<feature type="signal peptide" evidence="2">
    <location>
        <begin position="1"/>
        <end position="22"/>
    </location>
</feature>
<accession>A0A8J8GAX3</accession>
<evidence type="ECO:0000256" key="2">
    <source>
        <dbReference type="SAM" id="SignalP"/>
    </source>
</evidence>
<gene>
    <name evidence="4" type="ORF">HNQ03_001682</name>
</gene>
<dbReference type="RefSeq" id="WP_173779193.1">
    <property type="nucleotide sequence ID" value="NZ_JABSNO010000010.1"/>
</dbReference>
<name>A0A8J8GAX3_9FLAO</name>
<dbReference type="InterPro" id="IPR026444">
    <property type="entry name" value="Secre_tail"/>
</dbReference>
<evidence type="ECO:0000313" key="4">
    <source>
        <dbReference type="EMBL" id="NRS92605.1"/>
    </source>
</evidence>
<dbReference type="EMBL" id="JABSNO010000010">
    <property type="protein sequence ID" value="NRS92605.1"/>
    <property type="molecule type" value="Genomic_DNA"/>
</dbReference>
<evidence type="ECO:0000313" key="5">
    <source>
        <dbReference type="Proteomes" id="UP000610746"/>
    </source>
</evidence>
<keyword evidence="1 2" id="KW-0732">Signal</keyword>
<keyword evidence="5" id="KW-1185">Reference proteome</keyword>
<dbReference type="Proteomes" id="UP000610746">
    <property type="component" value="Unassembled WGS sequence"/>
</dbReference>
<dbReference type="NCBIfam" id="TIGR04183">
    <property type="entry name" value="Por_Secre_tail"/>
    <property type="match status" value="1"/>
</dbReference>
<feature type="domain" description="Secretion system C-terminal sorting" evidence="3">
    <location>
        <begin position="179"/>
        <end position="246"/>
    </location>
</feature>
<evidence type="ECO:0000259" key="3">
    <source>
        <dbReference type="Pfam" id="PF18962"/>
    </source>
</evidence>
<dbReference type="Pfam" id="PF18962">
    <property type="entry name" value="Por_Secre_tail"/>
    <property type="match status" value="1"/>
</dbReference>
<proteinExistence type="predicted"/>
<reference evidence="4" key="1">
    <citation type="submission" date="2020-05" db="EMBL/GenBank/DDBJ databases">
        <title>Genomic Encyclopedia of Type Strains, Phase IV (KMG-V): Genome sequencing to study the core and pangenomes of soil and plant-associated prokaryotes.</title>
        <authorList>
            <person name="Whitman W."/>
        </authorList>
    </citation>
    <scope>NUCLEOTIDE SEQUENCE</scope>
    <source>
        <strain evidence="4">16F</strain>
    </source>
</reference>
<sequence>MKKHLSFALLLFGFLVFSQSTSGNLISLNGGMSVKLDTNATTATLTLTGPSDSWLGIGFGGTSMSSVSDMFIWNATTNRDYTPSGGTSAPSADAAQSWVVSSDNVSGTTRTIVATRALVSTGNFTFINDTSPIQIIANRGNSNINIGYHGFNNNRTITNITRGVLGTNEIISDNLLSVIYPNPANDFFEIQSVDKINAVIIFDAAGKKVRNFNSSLEKYDISSLKSGVYFLEIINNKGISQFEKLIKK</sequence>
<evidence type="ECO:0000256" key="1">
    <source>
        <dbReference type="ARBA" id="ARBA00022729"/>
    </source>
</evidence>
<comment type="caution">
    <text evidence="4">The sequence shown here is derived from an EMBL/GenBank/DDBJ whole genome shotgun (WGS) entry which is preliminary data.</text>
</comment>
<feature type="chain" id="PRO_5035317119" description="Secretion system C-terminal sorting domain-containing protein" evidence="2">
    <location>
        <begin position="23"/>
        <end position="248"/>
    </location>
</feature>
<dbReference type="AlphaFoldDB" id="A0A8J8GAX3"/>